<keyword evidence="3" id="KW-1185">Reference proteome</keyword>
<dbReference type="OrthoDB" id="6133768at2759"/>
<reference evidence="2" key="1">
    <citation type="submission" date="2018-11" db="EMBL/GenBank/DDBJ databases">
        <authorList>
            <person name="Alioto T."/>
            <person name="Alioto T."/>
        </authorList>
    </citation>
    <scope>NUCLEOTIDE SEQUENCE</scope>
</reference>
<evidence type="ECO:0000313" key="2">
    <source>
        <dbReference type="EMBL" id="VDI34390.1"/>
    </source>
</evidence>
<dbReference type="Proteomes" id="UP000596742">
    <property type="component" value="Unassembled WGS sequence"/>
</dbReference>
<feature type="region of interest" description="Disordered" evidence="1">
    <location>
        <begin position="16"/>
        <end position="38"/>
    </location>
</feature>
<evidence type="ECO:0000313" key="3">
    <source>
        <dbReference type="Proteomes" id="UP000596742"/>
    </source>
</evidence>
<dbReference type="AlphaFoldDB" id="A0A8B6EGT3"/>
<comment type="caution">
    <text evidence="2">The sequence shown here is derived from an EMBL/GenBank/DDBJ whole genome shotgun (WGS) entry which is preliminary data.</text>
</comment>
<dbReference type="EMBL" id="UYJE01005144">
    <property type="protein sequence ID" value="VDI34390.1"/>
    <property type="molecule type" value="Genomic_DNA"/>
</dbReference>
<dbReference type="Gene3D" id="3.30.70.1470">
    <property type="entry name" value="Caspase-like"/>
    <property type="match status" value="1"/>
</dbReference>
<name>A0A8B6EGT3_MYTGA</name>
<proteinExistence type="predicted"/>
<protein>
    <submittedName>
        <fullName evidence="2">Uncharacterized protein</fullName>
    </submittedName>
</protein>
<sequence length="151" mass="16478">MGQASASCSVTEPSLGIHAPAIGNQPTPDELTAGSHGKSQSTEALNNIAWPKTWKLAQPCIKDSIVMFSSPSGYLSYHNINTPDDAGGWIFVSMEKLLKSLKGEKISVIDLFLMVNQKMSETFTINPMGKYIGLSSFNHMLTQDIIIKFKN</sequence>
<dbReference type="SUPFAM" id="SSF52129">
    <property type="entry name" value="Caspase-like"/>
    <property type="match status" value="1"/>
</dbReference>
<evidence type="ECO:0000256" key="1">
    <source>
        <dbReference type="SAM" id="MobiDB-lite"/>
    </source>
</evidence>
<organism evidence="2 3">
    <name type="scientific">Mytilus galloprovincialis</name>
    <name type="common">Mediterranean mussel</name>
    <dbReference type="NCBI Taxonomy" id="29158"/>
    <lineage>
        <taxon>Eukaryota</taxon>
        <taxon>Metazoa</taxon>
        <taxon>Spiralia</taxon>
        <taxon>Lophotrochozoa</taxon>
        <taxon>Mollusca</taxon>
        <taxon>Bivalvia</taxon>
        <taxon>Autobranchia</taxon>
        <taxon>Pteriomorphia</taxon>
        <taxon>Mytilida</taxon>
        <taxon>Mytiloidea</taxon>
        <taxon>Mytilidae</taxon>
        <taxon>Mytilinae</taxon>
        <taxon>Mytilus</taxon>
    </lineage>
</organism>
<gene>
    <name evidence="2" type="ORF">MGAL_10B016433</name>
</gene>
<accession>A0A8B6EGT3</accession>
<dbReference type="InterPro" id="IPR029030">
    <property type="entry name" value="Caspase-like_dom_sf"/>
</dbReference>